<dbReference type="InterPro" id="IPR036390">
    <property type="entry name" value="WH_DNA-bd_sf"/>
</dbReference>
<dbReference type="GO" id="GO:0005829">
    <property type="term" value="C:cytosol"/>
    <property type="evidence" value="ECO:0007669"/>
    <property type="project" value="TreeGrafter"/>
</dbReference>
<dbReference type="GO" id="GO:0008541">
    <property type="term" value="C:proteasome regulatory particle, lid subcomplex"/>
    <property type="evidence" value="ECO:0007669"/>
    <property type="project" value="TreeGrafter"/>
</dbReference>
<dbReference type="Proteomes" id="UP001174691">
    <property type="component" value="Unassembled WGS sequence"/>
</dbReference>
<dbReference type="InterPro" id="IPR035298">
    <property type="entry name" value="PSMD13"/>
</dbReference>
<dbReference type="InterPro" id="IPR054179">
    <property type="entry name" value="PSD13_N"/>
</dbReference>
<protein>
    <submittedName>
        <fullName evidence="4">PCI-domain-containing protein</fullName>
    </submittedName>
</protein>
<dbReference type="InterPro" id="IPR040798">
    <property type="entry name" value="Rpn9_C"/>
</dbReference>
<name>A0AA38VPT9_9PEZI</name>
<dbReference type="GO" id="GO:0006511">
    <property type="term" value="P:ubiquitin-dependent protein catabolic process"/>
    <property type="evidence" value="ECO:0007669"/>
    <property type="project" value="TreeGrafter"/>
</dbReference>
<dbReference type="GO" id="GO:0005634">
    <property type="term" value="C:nucleus"/>
    <property type="evidence" value="ECO:0007669"/>
    <property type="project" value="TreeGrafter"/>
</dbReference>
<evidence type="ECO:0000313" key="4">
    <source>
        <dbReference type="EMBL" id="KAJ9165171.1"/>
    </source>
</evidence>
<proteinExistence type="inferred from homology"/>
<dbReference type="PANTHER" id="PTHR10539">
    <property type="entry name" value="26S PROTEASOME NON-ATPASE REGULATORY SUBUNIT 13"/>
    <property type="match status" value="1"/>
</dbReference>
<organism evidence="4 5">
    <name type="scientific">Coniochaeta hoffmannii</name>
    <dbReference type="NCBI Taxonomy" id="91930"/>
    <lineage>
        <taxon>Eukaryota</taxon>
        <taxon>Fungi</taxon>
        <taxon>Dikarya</taxon>
        <taxon>Ascomycota</taxon>
        <taxon>Pezizomycotina</taxon>
        <taxon>Sordariomycetes</taxon>
        <taxon>Sordariomycetidae</taxon>
        <taxon>Coniochaetales</taxon>
        <taxon>Coniochaetaceae</taxon>
        <taxon>Coniochaeta</taxon>
    </lineage>
</organism>
<dbReference type="PROSITE" id="PS50250">
    <property type="entry name" value="PCI"/>
    <property type="match status" value="1"/>
</dbReference>
<dbReference type="PANTHER" id="PTHR10539:SF0">
    <property type="entry name" value="26S PROTEASOME NON-ATPASE REGULATORY SUBUNIT 13"/>
    <property type="match status" value="1"/>
</dbReference>
<keyword evidence="5" id="KW-1185">Reference proteome</keyword>
<comment type="similarity">
    <text evidence="1">Belongs to the proteasome subunit S11 family.</text>
</comment>
<dbReference type="Pfam" id="PF22037">
    <property type="entry name" value="PSD13_N"/>
    <property type="match status" value="1"/>
</dbReference>
<feature type="domain" description="PCI" evidence="3">
    <location>
        <begin position="168"/>
        <end position="342"/>
    </location>
</feature>
<sequence length="381" mass="43601">MNVDTLADFLAEQRDAAPEDLQPLILEFEDLWERKLWHQLTNKLLDFFNDPRSAPQRLAFFHTFILKFADKINQLKFVDLALKAATQCRDNQERLTFMEAVAKKVDNEDSQDALVFATVALARVRLDLDDLDAARSELDKAERILDRFDSVETVVHAAFYGANADYYQAKMDFGAYYKNALLYLACIDVSALRPEEKRSRAYDLAVAALVSTSIYNFGELLLHPILDALRDEKDAWLRDLLFAFNRGDLAAYDVLSGHIQGNPLLAQHANQLREKIYLAALTEAVFRRPPHDRTMDFATIASETKVRPDEIEHLIMKALSLGLLRGTIDQVDEVARINWVQPKVLDMKQIDNMRQRLKEWDSSVNQLGNWIEAAGQDVWAV</sequence>
<evidence type="ECO:0000256" key="2">
    <source>
        <dbReference type="ARBA" id="ARBA00022942"/>
    </source>
</evidence>
<dbReference type="InterPro" id="IPR000717">
    <property type="entry name" value="PCI_dom"/>
</dbReference>
<dbReference type="EMBL" id="JANBVN010000006">
    <property type="protein sequence ID" value="KAJ9165171.1"/>
    <property type="molecule type" value="Genomic_DNA"/>
</dbReference>
<accession>A0AA38VPT9</accession>
<evidence type="ECO:0000256" key="1">
    <source>
        <dbReference type="ARBA" id="ARBA00006207"/>
    </source>
</evidence>
<dbReference type="SUPFAM" id="SSF46785">
    <property type="entry name" value="Winged helix' DNA-binding domain"/>
    <property type="match status" value="1"/>
</dbReference>
<dbReference type="SMART" id="SM00088">
    <property type="entry name" value="PINT"/>
    <property type="match status" value="1"/>
</dbReference>
<gene>
    <name evidence="4" type="ORF">NKR19_g654</name>
</gene>
<dbReference type="Pfam" id="PF01399">
    <property type="entry name" value="PCI"/>
    <property type="match status" value="1"/>
</dbReference>
<dbReference type="AlphaFoldDB" id="A0AA38VPT9"/>
<keyword evidence="2" id="KW-0647">Proteasome</keyword>
<dbReference type="GO" id="GO:0005198">
    <property type="term" value="F:structural molecule activity"/>
    <property type="evidence" value="ECO:0007669"/>
    <property type="project" value="TreeGrafter"/>
</dbReference>
<evidence type="ECO:0000259" key="3">
    <source>
        <dbReference type="PROSITE" id="PS50250"/>
    </source>
</evidence>
<dbReference type="Pfam" id="PF18261">
    <property type="entry name" value="Rpn9_C"/>
    <property type="match status" value="1"/>
</dbReference>
<evidence type="ECO:0000313" key="5">
    <source>
        <dbReference type="Proteomes" id="UP001174691"/>
    </source>
</evidence>
<comment type="caution">
    <text evidence="4">The sequence shown here is derived from an EMBL/GenBank/DDBJ whole genome shotgun (WGS) entry which is preliminary data.</text>
</comment>
<reference evidence="4" key="1">
    <citation type="submission" date="2022-07" db="EMBL/GenBank/DDBJ databases">
        <title>Fungi with potential for degradation of polypropylene.</title>
        <authorList>
            <person name="Gostincar C."/>
        </authorList>
    </citation>
    <scope>NUCLEOTIDE SEQUENCE</scope>
    <source>
        <strain evidence="4">EXF-13287</strain>
    </source>
</reference>